<keyword evidence="4" id="KW-1185">Reference proteome</keyword>
<feature type="transmembrane region" description="Helical" evidence="2">
    <location>
        <begin position="515"/>
        <end position="533"/>
    </location>
</feature>
<feature type="compositionally biased region" description="Pro residues" evidence="1">
    <location>
        <begin position="22"/>
        <end position="39"/>
    </location>
</feature>
<dbReference type="RefSeq" id="WP_092680399.1">
    <property type="nucleotide sequence ID" value="NZ_FNMZ01000002.1"/>
</dbReference>
<feature type="transmembrane region" description="Helical" evidence="2">
    <location>
        <begin position="229"/>
        <end position="254"/>
    </location>
</feature>
<feature type="transmembrane region" description="Helical" evidence="2">
    <location>
        <begin position="337"/>
        <end position="357"/>
    </location>
</feature>
<gene>
    <name evidence="3" type="ORF">SAMN05444336_102119</name>
</gene>
<evidence type="ECO:0000256" key="1">
    <source>
        <dbReference type="SAM" id="MobiDB-lite"/>
    </source>
</evidence>
<feature type="transmembrane region" description="Helical" evidence="2">
    <location>
        <begin position="471"/>
        <end position="495"/>
    </location>
</feature>
<evidence type="ECO:0000313" key="4">
    <source>
        <dbReference type="Proteomes" id="UP000199118"/>
    </source>
</evidence>
<dbReference type="AlphaFoldDB" id="A0A1H2VNR6"/>
<dbReference type="OrthoDB" id="7832851at2"/>
<feature type="transmembrane region" description="Helical" evidence="2">
    <location>
        <begin position="81"/>
        <end position="100"/>
    </location>
</feature>
<proteinExistence type="predicted"/>
<sequence>MSGADAPSSSGPSASASSTPPASDPPASDPPASGPPAPNPSLAASAAPGAPPPGLLDRAVSALLLAVSAGALVRAFSGAEWAASAAIAALLAFCVLGRGLLKMRERLLLAVAIALTVAEVASGDRPGAVIWDALDRAAFLAAFMLLIGVLRDAAATSGSVAASGRWLTRQPPGRRYGALGSGGHVMAVLLNVGALNLLAPLIQAGVQAGRDAGEPPDISAIKERRQFSALLRGFATAILWAPTTVTQAMLANLFPGADPWRVIGGGLGLAAVLGVAGYVEDRIRWAGVQRRAEAARAVAGQRRPDPPPIPRAALLDVGFIALALVGIAAAISALAGVAMVPALMLGAPLLTLGWMFSQALGGRGGPRAAPRAALAVTARRGAAILGRSIPASAPEAITLAVAGYMGAMLAALLPPDAVAAWTDSLPTLLLLALLPLGICLVVQAAITPIVFVVFVGNALGASGAMPADPALLILAMGAGWALALTCSPFAAAALVLGRVTGLSPADITWRWNLGYSALAYPLAVGWLGLLLIMW</sequence>
<keyword evidence="2" id="KW-0472">Membrane</keyword>
<dbReference type="EMBL" id="FNMZ01000002">
    <property type="protein sequence ID" value="SDW69614.1"/>
    <property type="molecule type" value="Genomic_DNA"/>
</dbReference>
<dbReference type="Proteomes" id="UP000199118">
    <property type="component" value="Unassembled WGS sequence"/>
</dbReference>
<evidence type="ECO:0000256" key="2">
    <source>
        <dbReference type="SAM" id="Phobius"/>
    </source>
</evidence>
<keyword evidence="2" id="KW-0812">Transmembrane</keyword>
<accession>A0A1H2VNR6</accession>
<dbReference type="STRING" id="356660.SAMN05444336_102119"/>
<keyword evidence="2" id="KW-1133">Transmembrane helix</keyword>
<feature type="region of interest" description="Disordered" evidence="1">
    <location>
        <begin position="1"/>
        <end position="50"/>
    </location>
</feature>
<protein>
    <submittedName>
        <fullName evidence="3">Uncharacterized protein</fullName>
    </submittedName>
</protein>
<feature type="transmembrane region" description="Helical" evidence="2">
    <location>
        <begin position="129"/>
        <end position="150"/>
    </location>
</feature>
<feature type="compositionally biased region" description="Low complexity" evidence="1">
    <location>
        <begin position="1"/>
        <end position="21"/>
    </location>
</feature>
<feature type="transmembrane region" description="Helical" evidence="2">
    <location>
        <begin position="107"/>
        <end position="123"/>
    </location>
</feature>
<feature type="transmembrane region" description="Helical" evidence="2">
    <location>
        <begin position="260"/>
        <end position="279"/>
    </location>
</feature>
<evidence type="ECO:0000313" key="3">
    <source>
        <dbReference type="EMBL" id="SDW69614.1"/>
    </source>
</evidence>
<feature type="transmembrane region" description="Helical" evidence="2">
    <location>
        <begin position="312"/>
        <end position="331"/>
    </location>
</feature>
<organism evidence="3 4">
    <name type="scientific">Albimonas donghaensis</name>
    <dbReference type="NCBI Taxonomy" id="356660"/>
    <lineage>
        <taxon>Bacteria</taxon>
        <taxon>Pseudomonadati</taxon>
        <taxon>Pseudomonadota</taxon>
        <taxon>Alphaproteobacteria</taxon>
        <taxon>Rhodobacterales</taxon>
        <taxon>Paracoccaceae</taxon>
        <taxon>Albimonas</taxon>
    </lineage>
</organism>
<name>A0A1H2VNR6_9RHOB</name>
<reference evidence="3 4" key="1">
    <citation type="submission" date="2016-10" db="EMBL/GenBank/DDBJ databases">
        <authorList>
            <person name="de Groot N.N."/>
        </authorList>
    </citation>
    <scope>NUCLEOTIDE SEQUENCE [LARGE SCALE GENOMIC DNA]</scope>
    <source>
        <strain evidence="3 4">DSM 17890</strain>
    </source>
</reference>